<dbReference type="Gene3D" id="1.10.1740.10">
    <property type="match status" value="1"/>
</dbReference>
<dbReference type="PANTHER" id="PTHR43133:SF46">
    <property type="entry name" value="RNA POLYMERASE SIGMA-70 FACTOR ECF SUBFAMILY"/>
    <property type="match status" value="1"/>
</dbReference>
<dbReference type="KEGG" id="psn:Pedsa_3465"/>
<protein>
    <submittedName>
        <fullName evidence="8">RNA polymerase, sigma-24 subunit, ECF subfamily</fullName>
    </submittedName>
</protein>
<dbReference type="SUPFAM" id="SSF88659">
    <property type="entry name" value="Sigma3 and sigma4 domains of RNA polymerase sigma factors"/>
    <property type="match status" value="1"/>
</dbReference>
<evidence type="ECO:0000256" key="4">
    <source>
        <dbReference type="ARBA" id="ARBA00023163"/>
    </source>
</evidence>
<dbReference type="RefSeq" id="WP_013634481.1">
    <property type="nucleotide sequence ID" value="NC_015177.1"/>
</dbReference>
<dbReference type="OrthoDB" id="1100095at2"/>
<accession>F0SE76</accession>
<reference evidence="9" key="2">
    <citation type="submission" date="2011-02" db="EMBL/GenBank/DDBJ databases">
        <title>The complete genome of Pedobacter saltans DSM 12145.</title>
        <authorList>
            <consortium name="US DOE Joint Genome Institute (JGI-PGF)"/>
            <person name="Lucas S."/>
            <person name="Copeland A."/>
            <person name="Lapidus A."/>
            <person name="Bruce D."/>
            <person name="Goodwin L."/>
            <person name="Pitluck S."/>
            <person name="Kyrpides N."/>
            <person name="Mavromatis K."/>
            <person name="Pagani I."/>
            <person name="Ivanova N."/>
            <person name="Ovchinnikova G."/>
            <person name="Lu M."/>
            <person name="Detter J.C."/>
            <person name="Han C."/>
            <person name="Land M."/>
            <person name="Hauser L."/>
            <person name="Markowitz V."/>
            <person name="Cheng J.-F."/>
            <person name="Hugenholtz P."/>
            <person name="Woyke T."/>
            <person name="Wu D."/>
            <person name="Tindall B."/>
            <person name="Pomrenke H.G."/>
            <person name="Brambilla E."/>
            <person name="Klenk H.-P."/>
            <person name="Eisen J.A."/>
        </authorList>
    </citation>
    <scope>NUCLEOTIDE SEQUENCE [LARGE SCALE GENOMIC DNA]</scope>
    <source>
        <strain evidence="9">ATCC 51119 / DSM 12145 / JCM 21818 / LMG 10337 / NBRC 100064 / NCIMB 13643</strain>
    </source>
</reference>
<evidence type="ECO:0000256" key="5">
    <source>
        <dbReference type="SAM" id="Phobius"/>
    </source>
</evidence>
<dbReference type="Gene3D" id="1.10.10.10">
    <property type="entry name" value="Winged helix-like DNA-binding domain superfamily/Winged helix DNA-binding domain"/>
    <property type="match status" value="1"/>
</dbReference>
<dbReference type="Pfam" id="PF04542">
    <property type="entry name" value="Sigma70_r2"/>
    <property type="match status" value="1"/>
</dbReference>
<dbReference type="NCBIfam" id="TIGR02985">
    <property type="entry name" value="Sig70_bacteroi1"/>
    <property type="match status" value="1"/>
</dbReference>
<dbReference type="NCBIfam" id="TIGR02937">
    <property type="entry name" value="sigma70-ECF"/>
    <property type="match status" value="1"/>
</dbReference>
<dbReference type="InterPro" id="IPR039425">
    <property type="entry name" value="RNA_pol_sigma-70-like"/>
</dbReference>
<keyword evidence="4" id="KW-0804">Transcription</keyword>
<dbReference type="InterPro" id="IPR014327">
    <property type="entry name" value="RNA_pol_sigma70_bacteroid"/>
</dbReference>
<feature type="domain" description="RNA polymerase sigma-70 region 2" evidence="6">
    <location>
        <begin position="44"/>
        <end position="107"/>
    </location>
</feature>
<evidence type="ECO:0000256" key="1">
    <source>
        <dbReference type="ARBA" id="ARBA00010641"/>
    </source>
</evidence>
<dbReference type="CDD" id="cd06171">
    <property type="entry name" value="Sigma70_r4"/>
    <property type="match status" value="1"/>
</dbReference>
<dbReference type="InterPro" id="IPR013324">
    <property type="entry name" value="RNA_pol_sigma_r3/r4-like"/>
</dbReference>
<keyword evidence="2" id="KW-0805">Transcription regulation</keyword>
<comment type="similarity">
    <text evidence="1">Belongs to the sigma-70 factor family. ECF subfamily.</text>
</comment>
<evidence type="ECO:0000259" key="6">
    <source>
        <dbReference type="Pfam" id="PF04542"/>
    </source>
</evidence>
<dbReference type="SUPFAM" id="SSF88946">
    <property type="entry name" value="Sigma2 domain of RNA polymerase sigma factors"/>
    <property type="match status" value="1"/>
</dbReference>
<dbReference type="EMBL" id="CP002545">
    <property type="protein sequence ID" value="ADY53998.1"/>
    <property type="molecule type" value="Genomic_DNA"/>
</dbReference>
<dbReference type="GO" id="GO:0003677">
    <property type="term" value="F:DNA binding"/>
    <property type="evidence" value="ECO:0007669"/>
    <property type="project" value="InterPro"/>
</dbReference>
<keyword evidence="9" id="KW-1185">Reference proteome</keyword>
<reference evidence="8 9" key="1">
    <citation type="journal article" date="2011" name="Stand. Genomic Sci.">
        <title>Complete genome sequence of the gliding, heparinolytic Pedobacter saltans type strain (113).</title>
        <authorList>
            <person name="Liolios K."/>
            <person name="Sikorski J."/>
            <person name="Lu M."/>
            <person name="Nolan M."/>
            <person name="Lapidus A."/>
            <person name="Lucas S."/>
            <person name="Hammon N."/>
            <person name="Deshpande S."/>
            <person name="Cheng J.F."/>
            <person name="Tapia R."/>
            <person name="Han C."/>
            <person name="Goodwin L."/>
            <person name="Pitluck S."/>
            <person name="Huntemann M."/>
            <person name="Ivanova N."/>
            <person name="Pagani I."/>
            <person name="Mavromatis K."/>
            <person name="Ovchinikova G."/>
            <person name="Pati A."/>
            <person name="Chen A."/>
            <person name="Palaniappan K."/>
            <person name="Land M."/>
            <person name="Hauser L."/>
            <person name="Brambilla E.M."/>
            <person name="Kotsyurbenko O."/>
            <person name="Rohde M."/>
            <person name="Tindall B.J."/>
            <person name="Abt B."/>
            <person name="Goker M."/>
            <person name="Detter J.C."/>
            <person name="Woyke T."/>
            <person name="Bristow J."/>
            <person name="Eisen J.A."/>
            <person name="Markowitz V."/>
            <person name="Hugenholtz P."/>
            <person name="Klenk H.P."/>
            <person name="Kyrpides N.C."/>
        </authorList>
    </citation>
    <scope>NUCLEOTIDE SEQUENCE [LARGE SCALE GENOMIC DNA]</scope>
    <source>
        <strain evidence="9">ATCC 51119 / DSM 12145 / JCM 21818 / LMG 10337 / NBRC 100064 / NCIMB 13643</strain>
    </source>
</reference>
<keyword evidence="3" id="KW-0731">Sigma factor</keyword>
<dbReference type="Proteomes" id="UP000000310">
    <property type="component" value="Chromosome"/>
</dbReference>
<dbReference type="InterPro" id="IPR013325">
    <property type="entry name" value="RNA_pol_sigma_r2"/>
</dbReference>
<sequence length="217" mass="25309">MNSSFSSVLDTEAASKELYLSQNKIVPLNNLQDNTQTEREFETLFKSYFKALYAYALTILKDEIAAEEVVQNVFLKLWERKELLEKESIKSYLYKCVYHDSLNHIRHMKVRGKFVEYAQRSEAFSDDAYEVTVGKELEAKLRQALNELPQQCRTVFQMSRFQNLKYQEIADALDISVKTVEAHMGKALKSLRFKLADFLPIVIYVLAYIKLIIIKLL</sequence>
<dbReference type="eggNOG" id="COG1595">
    <property type="taxonomic scope" value="Bacteria"/>
</dbReference>
<organism evidence="8 9">
    <name type="scientific">Pseudopedobacter saltans (strain ATCC 51119 / DSM 12145 / JCM 21818 / CCUG 39354 / LMG 10337 / NBRC 100064 / NCIMB 13643)</name>
    <name type="common">Pedobacter saltans</name>
    <dbReference type="NCBI Taxonomy" id="762903"/>
    <lineage>
        <taxon>Bacteria</taxon>
        <taxon>Pseudomonadati</taxon>
        <taxon>Bacteroidota</taxon>
        <taxon>Sphingobacteriia</taxon>
        <taxon>Sphingobacteriales</taxon>
        <taxon>Sphingobacteriaceae</taxon>
        <taxon>Pseudopedobacter</taxon>
    </lineage>
</organism>
<evidence type="ECO:0000313" key="8">
    <source>
        <dbReference type="EMBL" id="ADY53998.1"/>
    </source>
</evidence>
<keyword evidence="5" id="KW-0812">Transmembrane</keyword>
<dbReference type="InterPro" id="IPR014284">
    <property type="entry name" value="RNA_pol_sigma-70_dom"/>
</dbReference>
<feature type="domain" description="RNA polymerase sigma factor 70 region 4 type 2" evidence="7">
    <location>
        <begin position="140"/>
        <end position="191"/>
    </location>
</feature>
<dbReference type="InterPro" id="IPR007627">
    <property type="entry name" value="RNA_pol_sigma70_r2"/>
</dbReference>
<dbReference type="PANTHER" id="PTHR43133">
    <property type="entry name" value="RNA POLYMERASE ECF-TYPE SIGMA FACTO"/>
    <property type="match status" value="1"/>
</dbReference>
<gene>
    <name evidence="8" type="ordered locus">Pedsa_3465</name>
</gene>
<dbReference type="HOGENOM" id="CLU_047691_4_0_10"/>
<name>F0SE76_PSESL</name>
<dbReference type="AlphaFoldDB" id="F0SE76"/>
<proteinExistence type="inferred from homology"/>
<evidence type="ECO:0000256" key="2">
    <source>
        <dbReference type="ARBA" id="ARBA00023015"/>
    </source>
</evidence>
<dbReference type="STRING" id="762903.Pedsa_3465"/>
<evidence type="ECO:0000313" key="9">
    <source>
        <dbReference type="Proteomes" id="UP000000310"/>
    </source>
</evidence>
<dbReference type="InterPro" id="IPR036388">
    <property type="entry name" value="WH-like_DNA-bd_sf"/>
</dbReference>
<dbReference type="GO" id="GO:0016987">
    <property type="term" value="F:sigma factor activity"/>
    <property type="evidence" value="ECO:0007669"/>
    <property type="project" value="UniProtKB-KW"/>
</dbReference>
<keyword evidence="5" id="KW-0472">Membrane</keyword>
<dbReference type="InterPro" id="IPR013249">
    <property type="entry name" value="RNA_pol_sigma70_r4_t2"/>
</dbReference>
<feature type="transmembrane region" description="Helical" evidence="5">
    <location>
        <begin position="195"/>
        <end position="214"/>
    </location>
</feature>
<evidence type="ECO:0000256" key="3">
    <source>
        <dbReference type="ARBA" id="ARBA00023082"/>
    </source>
</evidence>
<dbReference type="Pfam" id="PF08281">
    <property type="entry name" value="Sigma70_r4_2"/>
    <property type="match status" value="1"/>
</dbReference>
<keyword evidence="5" id="KW-1133">Transmembrane helix</keyword>
<evidence type="ECO:0000259" key="7">
    <source>
        <dbReference type="Pfam" id="PF08281"/>
    </source>
</evidence>
<dbReference type="GO" id="GO:0006352">
    <property type="term" value="P:DNA-templated transcription initiation"/>
    <property type="evidence" value="ECO:0007669"/>
    <property type="project" value="InterPro"/>
</dbReference>